<dbReference type="InterPro" id="IPR036388">
    <property type="entry name" value="WH-like_DNA-bd_sf"/>
</dbReference>
<feature type="domain" description="HTH marR-type" evidence="4">
    <location>
        <begin position="12"/>
        <end position="146"/>
    </location>
</feature>
<gene>
    <name evidence="5" type="ORF">FB465_4348</name>
</gene>
<evidence type="ECO:0000256" key="3">
    <source>
        <dbReference type="ARBA" id="ARBA00023163"/>
    </source>
</evidence>
<dbReference type="SUPFAM" id="SSF46785">
    <property type="entry name" value="Winged helix' DNA-binding domain"/>
    <property type="match status" value="1"/>
</dbReference>
<keyword evidence="1" id="KW-0805">Transcription regulation</keyword>
<dbReference type="InterPro" id="IPR000835">
    <property type="entry name" value="HTH_MarR-typ"/>
</dbReference>
<dbReference type="InterPro" id="IPR023187">
    <property type="entry name" value="Tscrpt_reg_MarR-type_CS"/>
</dbReference>
<comment type="caution">
    <text evidence="5">The sequence shown here is derived from an EMBL/GenBank/DDBJ whole genome shotgun (WGS) entry which is preliminary data.</text>
</comment>
<evidence type="ECO:0000259" key="4">
    <source>
        <dbReference type="PROSITE" id="PS50995"/>
    </source>
</evidence>
<dbReference type="PROSITE" id="PS50995">
    <property type="entry name" value="HTH_MARR_2"/>
    <property type="match status" value="1"/>
</dbReference>
<dbReference type="EMBL" id="VIVR01000001">
    <property type="protein sequence ID" value="TWE19234.1"/>
    <property type="molecule type" value="Genomic_DNA"/>
</dbReference>
<dbReference type="InterPro" id="IPR039422">
    <property type="entry name" value="MarR/SlyA-like"/>
</dbReference>
<dbReference type="Proteomes" id="UP000318416">
    <property type="component" value="Unassembled WGS sequence"/>
</dbReference>
<dbReference type="OrthoDB" id="5148120at2"/>
<dbReference type="AlphaFoldDB" id="A0A561EUE2"/>
<dbReference type="GO" id="GO:0003677">
    <property type="term" value="F:DNA binding"/>
    <property type="evidence" value="ECO:0007669"/>
    <property type="project" value="UniProtKB-KW"/>
</dbReference>
<dbReference type="PRINTS" id="PR00598">
    <property type="entry name" value="HTHMARR"/>
</dbReference>
<dbReference type="RefSeq" id="WP_145792879.1">
    <property type="nucleotide sequence ID" value="NZ_BAAABR010000033.1"/>
</dbReference>
<dbReference type="PROSITE" id="PS01117">
    <property type="entry name" value="HTH_MARR_1"/>
    <property type="match status" value="1"/>
</dbReference>
<keyword evidence="6" id="KW-1185">Reference proteome</keyword>
<keyword evidence="3" id="KW-0804">Transcription</keyword>
<dbReference type="Gene3D" id="1.10.10.10">
    <property type="entry name" value="Winged helix-like DNA-binding domain superfamily/Winged helix DNA-binding domain"/>
    <property type="match status" value="1"/>
</dbReference>
<evidence type="ECO:0000256" key="2">
    <source>
        <dbReference type="ARBA" id="ARBA00023125"/>
    </source>
</evidence>
<proteinExistence type="predicted"/>
<dbReference type="PANTHER" id="PTHR33164:SF57">
    <property type="entry name" value="MARR-FAMILY TRANSCRIPTIONAL REGULATOR"/>
    <property type="match status" value="1"/>
</dbReference>
<dbReference type="PANTHER" id="PTHR33164">
    <property type="entry name" value="TRANSCRIPTIONAL REGULATOR, MARR FAMILY"/>
    <property type="match status" value="1"/>
</dbReference>
<evidence type="ECO:0000313" key="6">
    <source>
        <dbReference type="Proteomes" id="UP000318416"/>
    </source>
</evidence>
<dbReference type="Pfam" id="PF01047">
    <property type="entry name" value="MarR"/>
    <property type="match status" value="1"/>
</dbReference>
<protein>
    <submittedName>
        <fullName evidence="5">MarR family transcriptional regulator</fullName>
    </submittedName>
</protein>
<sequence>MTTTSPRAAASSDPLYAQLQYQVAVFARRAEQARLAAVGSLDRAAYLLLDHLHRHGPANVKALAEALGIDSSTVTRQAAPLVEAELVGRVPDPADRRAVHLALTPLGGRRLDEVRAGREELMRRLTADWPADEQRAFCALLARFNHSLESYSADHGLETDAVAREMSPD</sequence>
<accession>A0A561EUE2</accession>
<organism evidence="5 6">
    <name type="scientific">Kitasatospora atroaurantiaca</name>
    <dbReference type="NCBI Taxonomy" id="285545"/>
    <lineage>
        <taxon>Bacteria</taxon>
        <taxon>Bacillati</taxon>
        <taxon>Actinomycetota</taxon>
        <taxon>Actinomycetes</taxon>
        <taxon>Kitasatosporales</taxon>
        <taxon>Streptomycetaceae</taxon>
        <taxon>Kitasatospora</taxon>
    </lineage>
</organism>
<evidence type="ECO:0000256" key="1">
    <source>
        <dbReference type="ARBA" id="ARBA00023015"/>
    </source>
</evidence>
<dbReference type="InterPro" id="IPR036390">
    <property type="entry name" value="WH_DNA-bd_sf"/>
</dbReference>
<dbReference type="SMART" id="SM00347">
    <property type="entry name" value="HTH_MARR"/>
    <property type="match status" value="1"/>
</dbReference>
<keyword evidence="2" id="KW-0238">DNA-binding</keyword>
<evidence type="ECO:0000313" key="5">
    <source>
        <dbReference type="EMBL" id="TWE19234.1"/>
    </source>
</evidence>
<name>A0A561EUE2_9ACTN</name>
<dbReference type="GO" id="GO:0003700">
    <property type="term" value="F:DNA-binding transcription factor activity"/>
    <property type="evidence" value="ECO:0007669"/>
    <property type="project" value="InterPro"/>
</dbReference>
<reference evidence="5 6" key="1">
    <citation type="submission" date="2019-06" db="EMBL/GenBank/DDBJ databases">
        <title>Sequencing the genomes of 1000 actinobacteria strains.</title>
        <authorList>
            <person name="Klenk H.-P."/>
        </authorList>
    </citation>
    <scope>NUCLEOTIDE SEQUENCE [LARGE SCALE GENOMIC DNA]</scope>
    <source>
        <strain evidence="5 6">DSM 41649</strain>
    </source>
</reference>
<dbReference type="GO" id="GO:0006950">
    <property type="term" value="P:response to stress"/>
    <property type="evidence" value="ECO:0007669"/>
    <property type="project" value="TreeGrafter"/>
</dbReference>